<name>A0A5B7IZB0_PORTR</name>
<organism evidence="1 2">
    <name type="scientific">Portunus trituberculatus</name>
    <name type="common">Swimming crab</name>
    <name type="synonym">Neptunus trituberculatus</name>
    <dbReference type="NCBI Taxonomy" id="210409"/>
    <lineage>
        <taxon>Eukaryota</taxon>
        <taxon>Metazoa</taxon>
        <taxon>Ecdysozoa</taxon>
        <taxon>Arthropoda</taxon>
        <taxon>Crustacea</taxon>
        <taxon>Multicrustacea</taxon>
        <taxon>Malacostraca</taxon>
        <taxon>Eumalacostraca</taxon>
        <taxon>Eucarida</taxon>
        <taxon>Decapoda</taxon>
        <taxon>Pleocyemata</taxon>
        <taxon>Brachyura</taxon>
        <taxon>Eubrachyura</taxon>
        <taxon>Portunoidea</taxon>
        <taxon>Portunidae</taxon>
        <taxon>Portuninae</taxon>
        <taxon>Portunus</taxon>
    </lineage>
</organism>
<dbReference type="Proteomes" id="UP000324222">
    <property type="component" value="Unassembled WGS sequence"/>
</dbReference>
<evidence type="ECO:0000313" key="2">
    <source>
        <dbReference type="Proteomes" id="UP000324222"/>
    </source>
</evidence>
<keyword evidence="2" id="KW-1185">Reference proteome</keyword>
<accession>A0A5B7IZB0</accession>
<reference evidence="1 2" key="1">
    <citation type="submission" date="2019-05" db="EMBL/GenBank/DDBJ databases">
        <title>Another draft genome of Portunus trituberculatus and its Hox gene families provides insights of decapod evolution.</title>
        <authorList>
            <person name="Jeong J.-H."/>
            <person name="Song I."/>
            <person name="Kim S."/>
            <person name="Choi T."/>
            <person name="Kim D."/>
            <person name="Ryu S."/>
            <person name="Kim W."/>
        </authorList>
    </citation>
    <scope>NUCLEOTIDE SEQUENCE [LARGE SCALE GENOMIC DNA]</scope>
    <source>
        <tissue evidence="1">Muscle</tissue>
    </source>
</reference>
<comment type="caution">
    <text evidence="1">The sequence shown here is derived from an EMBL/GenBank/DDBJ whole genome shotgun (WGS) entry which is preliminary data.</text>
</comment>
<gene>
    <name evidence="1" type="ORF">E2C01_080797</name>
</gene>
<evidence type="ECO:0000313" key="1">
    <source>
        <dbReference type="EMBL" id="MPC85988.1"/>
    </source>
</evidence>
<proteinExistence type="predicted"/>
<sequence length="26" mass="2826">MCTLPCAPCPLYPALRTAVMCTEGQR</sequence>
<dbReference type="EMBL" id="VSRR010070202">
    <property type="protein sequence ID" value="MPC85988.1"/>
    <property type="molecule type" value="Genomic_DNA"/>
</dbReference>
<dbReference type="AlphaFoldDB" id="A0A5B7IZB0"/>
<protein>
    <submittedName>
        <fullName evidence="1">Uncharacterized protein</fullName>
    </submittedName>
</protein>